<evidence type="ECO:0000259" key="15">
    <source>
        <dbReference type="SMART" id="SM00478"/>
    </source>
</evidence>
<dbReference type="SMART" id="SM00478">
    <property type="entry name" value="ENDO3c"/>
    <property type="match status" value="1"/>
</dbReference>
<dbReference type="Pfam" id="PF14815">
    <property type="entry name" value="NUDIX_4"/>
    <property type="match status" value="1"/>
</dbReference>
<evidence type="ECO:0000256" key="14">
    <source>
        <dbReference type="RuleBase" id="RU365096"/>
    </source>
</evidence>
<dbReference type="GO" id="GO:0032357">
    <property type="term" value="F:oxidized purine DNA binding"/>
    <property type="evidence" value="ECO:0007669"/>
    <property type="project" value="TreeGrafter"/>
</dbReference>
<evidence type="ECO:0000256" key="13">
    <source>
        <dbReference type="ARBA" id="ARBA00023295"/>
    </source>
</evidence>
<keyword evidence="10 14" id="KW-0408">Iron</keyword>
<evidence type="ECO:0000256" key="10">
    <source>
        <dbReference type="ARBA" id="ARBA00023004"/>
    </source>
</evidence>
<evidence type="ECO:0000256" key="5">
    <source>
        <dbReference type="ARBA" id="ARBA00022023"/>
    </source>
</evidence>
<comment type="catalytic activity">
    <reaction evidence="1 14">
        <text>Hydrolyzes free adenine bases from 7,8-dihydro-8-oxoguanine:adenine mismatched double-stranded DNA, leaving an apurinic site.</text>
        <dbReference type="EC" id="3.2.2.31"/>
    </reaction>
</comment>
<keyword evidence="7" id="KW-0479">Metal-binding</keyword>
<dbReference type="Gene3D" id="1.10.1670.10">
    <property type="entry name" value="Helix-hairpin-Helix base-excision DNA repair enzymes (C-terminal)"/>
    <property type="match status" value="1"/>
</dbReference>
<protein>
    <recommendedName>
        <fullName evidence="5 14">Adenine DNA glycosylase</fullName>
        <ecNumber evidence="4 14">3.2.2.31</ecNumber>
    </recommendedName>
</protein>
<dbReference type="EMBL" id="DVMJ01000008">
    <property type="protein sequence ID" value="HIU12678.1"/>
    <property type="molecule type" value="Genomic_DNA"/>
</dbReference>
<dbReference type="CDD" id="cd00056">
    <property type="entry name" value="ENDO3c"/>
    <property type="match status" value="1"/>
</dbReference>
<evidence type="ECO:0000256" key="12">
    <source>
        <dbReference type="ARBA" id="ARBA00023204"/>
    </source>
</evidence>
<evidence type="ECO:0000313" key="16">
    <source>
        <dbReference type="EMBL" id="HIU12678.1"/>
    </source>
</evidence>
<comment type="similarity">
    <text evidence="3 14">Belongs to the Nth/MutY family.</text>
</comment>
<keyword evidence="12" id="KW-0234">DNA repair</keyword>
<keyword evidence="6" id="KW-0004">4Fe-4S</keyword>
<dbReference type="Pfam" id="PF00730">
    <property type="entry name" value="HhH-GPD"/>
    <property type="match status" value="1"/>
</dbReference>
<dbReference type="InterPro" id="IPR044298">
    <property type="entry name" value="MIG/MutY"/>
</dbReference>
<organism evidence="16 17">
    <name type="scientific">Candidatus Fimiplasma intestinipullorum</name>
    <dbReference type="NCBI Taxonomy" id="2840825"/>
    <lineage>
        <taxon>Bacteria</taxon>
        <taxon>Bacillati</taxon>
        <taxon>Bacillota</taxon>
        <taxon>Clostridia</taxon>
        <taxon>Eubacteriales</taxon>
        <taxon>Candidatus Fimiplasma</taxon>
    </lineage>
</organism>
<comment type="caution">
    <text evidence="16">The sequence shown here is derived from an EMBL/GenBank/DDBJ whole genome shotgun (WGS) entry which is preliminary data.</text>
</comment>
<dbReference type="Gene3D" id="1.10.340.30">
    <property type="entry name" value="Hypothetical protein, domain 2"/>
    <property type="match status" value="1"/>
</dbReference>
<evidence type="ECO:0000256" key="4">
    <source>
        <dbReference type="ARBA" id="ARBA00012045"/>
    </source>
</evidence>
<evidence type="ECO:0000256" key="6">
    <source>
        <dbReference type="ARBA" id="ARBA00022485"/>
    </source>
</evidence>
<dbReference type="InterPro" id="IPR003265">
    <property type="entry name" value="HhH-GPD_domain"/>
</dbReference>
<dbReference type="GO" id="GO:0034039">
    <property type="term" value="F:8-oxo-7,8-dihydroguanine DNA N-glycosylase activity"/>
    <property type="evidence" value="ECO:0007669"/>
    <property type="project" value="TreeGrafter"/>
</dbReference>
<dbReference type="EC" id="3.2.2.31" evidence="4 14"/>
<dbReference type="AlphaFoldDB" id="A0A9D1HLM0"/>
<dbReference type="SUPFAM" id="SSF48150">
    <property type="entry name" value="DNA-glycosylase"/>
    <property type="match status" value="1"/>
</dbReference>
<feature type="domain" description="HhH-GPD" evidence="15">
    <location>
        <begin position="38"/>
        <end position="189"/>
    </location>
</feature>
<dbReference type="GO" id="GO:0000701">
    <property type="term" value="F:purine-specific mismatch base pair DNA N-glycosylase activity"/>
    <property type="evidence" value="ECO:0007669"/>
    <property type="project" value="UniProtKB-EC"/>
</dbReference>
<evidence type="ECO:0000256" key="2">
    <source>
        <dbReference type="ARBA" id="ARBA00002933"/>
    </source>
</evidence>
<dbReference type="PANTHER" id="PTHR42944:SF1">
    <property type="entry name" value="ADENINE DNA GLYCOSYLASE"/>
    <property type="match status" value="1"/>
</dbReference>
<dbReference type="GO" id="GO:0006284">
    <property type="term" value="P:base-excision repair"/>
    <property type="evidence" value="ECO:0007669"/>
    <property type="project" value="UniProtKB-UniRule"/>
</dbReference>
<evidence type="ECO:0000313" key="17">
    <source>
        <dbReference type="Proteomes" id="UP000824175"/>
    </source>
</evidence>
<sequence length="344" mass="40364">MDITSFRQDLLEWYQTHQRDLPWRRHHDPYCIWISEIMLQQTQVETVKPYFKRFISRYPTVKELAQADLEEVYKYWEGLGYYQRAKHLWQTAQTIVNQYQGEFPTTYEALLQLKGIGPYTASAIASIAFQIPKGVVDGNVLRIYSRLYALEDNIALSSTRNKIQTLVDSTLDPQNPSSFNQGLMDLGAMICRPRDPLCDTCPLQIHCQAKARNLAASLPINIKKINTKEIHYMCAILEYQGKYWLVQNDQRLLEHLYGFVQYEVESLHSFCEAFYQDFHENIILDSYIQDVRHVFTHRIWKMHVYHGTFLQEPQLSLRSLEEIADIPVSTAHKKVLQAYLKYVG</sequence>
<dbReference type="GO" id="GO:0035485">
    <property type="term" value="F:adenine/guanine mispair binding"/>
    <property type="evidence" value="ECO:0007669"/>
    <property type="project" value="TreeGrafter"/>
</dbReference>
<reference evidence="16" key="1">
    <citation type="submission" date="2020-10" db="EMBL/GenBank/DDBJ databases">
        <authorList>
            <person name="Gilroy R."/>
        </authorList>
    </citation>
    <scope>NUCLEOTIDE SEQUENCE</scope>
    <source>
        <strain evidence="16">CHK195-11698</strain>
    </source>
</reference>
<dbReference type="GO" id="GO:0006298">
    <property type="term" value="P:mismatch repair"/>
    <property type="evidence" value="ECO:0007669"/>
    <property type="project" value="TreeGrafter"/>
</dbReference>
<evidence type="ECO:0000256" key="3">
    <source>
        <dbReference type="ARBA" id="ARBA00008343"/>
    </source>
</evidence>
<proteinExistence type="inferred from homology"/>
<evidence type="ECO:0000256" key="11">
    <source>
        <dbReference type="ARBA" id="ARBA00023014"/>
    </source>
</evidence>
<dbReference type="InterPro" id="IPR015797">
    <property type="entry name" value="NUDIX_hydrolase-like_dom_sf"/>
</dbReference>
<keyword evidence="11" id="KW-0411">Iron-sulfur</keyword>
<dbReference type="GO" id="GO:0046872">
    <property type="term" value="F:metal ion binding"/>
    <property type="evidence" value="ECO:0007669"/>
    <property type="project" value="UniProtKB-UniRule"/>
</dbReference>
<dbReference type="FunFam" id="1.10.340.30:FF:000002">
    <property type="entry name" value="Adenine DNA glycosylase"/>
    <property type="match status" value="1"/>
</dbReference>
<keyword evidence="13 14" id="KW-0326">Glycosidase</keyword>
<keyword evidence="8 14" id="KW-0227">DNA damage</keyword>
<reference evidence="16" key="2">
    <citation type="journal article" date="2021" name="PeerJ">
        <title>Extensive microbial diversity within the chicken gut microbiome revealed by metagenomics and culture.</title>
        <authorList>
            <person name="Gilroy R."/>
            <person name="Ravi A."/>
            <person name="Getino M."/>
            <person name="Pursley I."/>
            <person name="Horton D.L."/>
            <person name="Alikhan N.F."/>
            <person name="Baker D."/>
            <person name="Gharbi K."/>
            <person name="Hall N."/>
            <person name="Watson M."/>
            <person name="Adriaenssens E.M."/>
            <person name="Foster-Nyarko E."/>
            <person name="Jarju S."/>
            <person name="Secka A."/>
            <person name="Antonio M."/>
            <person name="Oren A."/>
            <person name="Chaudhuri R.R."/>
            <person name="La Ragione R."/>
            <person name="Hildebrand F."/>
            <person name="Pallen M.J."/>
        </authorList>
    </citation>
    <scope>NUCLEOTIDE SEQUENCE</scope>
    <source>
        <strain evidence="16">CHK195-11698</strain>
    </source>
</reference>
<dbReference type="InterPro" id="IPR023170">
    <property type="entry name" value="HhH_base_excis_C"/>
</dbReference>
<dbReference type="Proteomes" id="UP000824175">
    <property type="component" value="Unassembled WGS sequence"/>
</dbReference>
<dbReference type="PANTHER" id="PTHR42944">
    <property type="entry name" value="ADENINE DNA GLYCOSYLASE"/>
    <property type="match status" value="1"/>
</dbReference>
<gene>
    <name evidence="16" type="primary">mutY</name>
    <name evidence="16" type="ORF">IAD15_01205</name>
</gene>
<accession>A0A9D1HLM0</accession>
<evidence type="ECO:0000256" key="7">
    <source>
        <dbReference type="ARBA" id="ARBA00022723"/>
    </source>
</evidence>
<evidence type="ECO:0000256" key="1">
    <source>
        <dbReference type="ARBA" id="ARBA00000843"/>
    </source>
</evidence>
<dbReference type="InterPro" id="IPR029119">
    <property type="entry name" value="MutY_C"/>
</dbReference>
<keyword evidence="9" id="KW-0378">Hydrolase</keyword>
<evidence type="ECO:0000256" key="9">
    <source>
        <dbReference type="ARBA" id="ARBA00022801"/>
    </source>
</evidence>
<dbReference type="InterPro" id="IPR011257">
    <property type="entry name" value="DNA_glycosylase"/>
</dbReference>
<dbReference type="SUPFAM" id="SSF55811">
    <property type="entry name" value="Nudix"/>
    <property type="match status" value="1"/>
</dbReference>
<dbReference type="Gene3D" id="3.90.79.10">
    <property type="entry name" value="Nucleoside Triphosphate Pyrophosphohydrolase"/>
    <property type="match status" value="1"/>
</dbReference>
<dbReference type="SMART" id="SM00525">
    <property type="entry name" value="FES"/>
    <property type="match status" value="1"/>
</dbReference>
<comment type="cofactor">
    <cofactor evidence="14">
        <name>[4Fe-4S] cluster</name>
        <dbReference type="ChEBI" id="CHEBI:49883"/>
    </cofactor>
    <text evidence="14">Binds 1 [4Fe-4S] cluster.</text>
</comment>
<dbReference type="Pfam" id="PF00633">
    <property type="entry name" value="HHH"/>
    <property type="match status" value="1"/>
</dbReference>
<dbReference type="InterPro" id="IPR000445">
    <property type="entry name" value="HhH_motif"/>
</dbReference>
<dbReference type="GO" id="GO:0051539">
    <property type="term" value="F:4 iron, 4 sulfur cluster binding"/>
    <property type="evidence" value="ECO:0007669"/>
    <property type="project" value="UniProtKB-UniRule"/>
</dbReference>
<dbReference type="NCBIfam" id="TIGR01084">
    <property type="entry name" value="mutY"/>
    <property type="match status" value="1"/>
</dbReference>
<comment type="function">
    <text evidence="2">Adenine glycosylase active on G-A mispairs. MutY also corrects error-prone DNA synthesis past GO lesions which are due to the oxidatively damaged form of guanine: 7,8-dihydro-8-oxoguanine (8-oxo-dGTP).</text>
</comment>
<dbReference type="InterPro" id="IPR005760">
    <property type="entry name" value="A/G_AdeGlyc_MutY"/>
</dbReference>
<dbReference type="CDD" id="cd03431">
    <property type="entry name" value="NUDIX_DNA_Glycosylase_C-MutY"/>
    <property type="match status" value="1"/>
</dbReference>
<dbReference type="InterPro" id="IPR003651">
    <property type="entry name" value="Endonuclease3_FeS-loop_motif"/>
</dbReference>
<evidence type="ECO:0000256" key="8">
    <source>
        <dbReference type="ARBA" id="ARBA00022763"/>
    </source>
</evidence>
<name>A0A9D1HLM0_9FIRM</name>